<evidence type="ECO:0000256" key="8">
    <source>
        <dbReference type="SAM" id="SignalP"/>
    </source>
</evidence>
<evidence type="ECO:0000256" key="6">
    <source>
        <dbReference type="ARBA" id="ARBA00023049"/>
    </source>
</evidence>
<dbReference type="Pfam" id="PF00246">
    <property type="entry name" value="Peptidase_M14"/>
    <property type="match status" value="1"/>
</dbReference>
<evidence type="ECO:0000256" key="5">
    <source>
        <dbReference type="ARBA" id="ARBA00022833"/>
    </source>
</evidence>
<keyword evidence="5" id="KW-0862">Zinc</keyword>
<dbReference type="RefSeq" id="WP_083564912.1">
    <property type="nucleotide sequence ID" value="NZ_FPJE01000013.1"/>
</dbReference>
<evidence type="ECO:0000259" key="9">
    <source>
        <dbReference type="PROSITE" id="PS52035"/>
    </source>
</evidence>
<dbReference type="GO" id="GO:0005615">
    <property type="term" value="C:extracellular space"/>
    <property type="evidence" value="ECO:0007669"/>
    <property type="project" value="TreeGrafter"/>
</dbReference>
<dbReference type="CDD" id="cd06242">
    <property type="entry name" value="M14-like"/>
    <property type="match status" value="1"/>
</dbReference>
<proteinExistence type="inferred from homology"/>
<keyword evidence="11" id="KW-1185">Reference proteome</keyword>
<dbReference type="SUPFAM" id="SSF53187">
    <property type="entry name" value="Zn-dependent exopeptidases"/>
    <property type="match status" value="1"/>
</dbReference>
<dbReference type="Gene3D" id="3.40.630.10">
    <property type="entry name" value="Zn peptidases"/>
    <property type="match status" value="1"/>
</dbReference>
<gene>
    <name evidence="10" type="ORF">SAMN02927921_02505</name>
</gene>
<name>A0A1K1QG79_9FLAO</name>
<accession>A0A1K1QG79</accession>
<reference evidence="10 11" key="1">
    <citation type="submission" date="2016-11" db="EMBL/GenBank/DDBJ databases">
        <authorList>
            <person name="Jaros S."/>
            <person name="Januszkiewicz K."/>
            <person name="Wedrychowicz H."/>
        </authorList>
    </citation>
    <scope>NUCLEOTIDE SEQUENCE [LARGE SCALE GENOMIC DNA]</scope>
    <source>
        <strain evidence="10 11">CGMCC 1.12145</strain>
    </source>
</reference>
<dbReference type="EMBL" id="FPJE01000013">
    <property type="protein sequence ID" value="SFW58689.1"/>
    <property type="molecule type" value="Genomic_DNA"/>
</dbReference>
<comment type="cofactor">
    <cofactor evidence="1">
        <name>Zn(2+)</name>
        <dbReference type="ChEBI" id="CHEBI:29105"/>
    </cofactor>
</comment>
<dbReference type="PANTHER" id="PTHR11705:SF143">
    <property type="entry name" value="SLL0236 PROTEIN"/>
    <property type="match status" value="1"/>
</dbReference>
<dbReference type="PROSITE" id="PS52035">
    <property type="entry name" value="PEPTIDASE_M14"/>
    <property type="match status" value="1"/>
</dbReference>
<dbReference type="PANTHER" id="PTHR11705">
    <property type="entry name" value="PROTEASE FAMILY M14 CARBOXYPEPTIDASE A,B"/>
    <property type="match status" value="1"/>
</dbReference>
<keyword evidence="8" id="KW-0732">Signal</keyword>
<dbReference type="AlphaFoldDB" id="A0A1K1QG79"/>
<feature type="active site" description="Proton donor/acceptor" evidence="7">
    <location>
        <position position="297"/>
    </location>
</feature>
<dbReference type="GO" id="GO:0006508">
    <property type="term" value="P:proteolysis"/>
    <property type="evidence" value="ECO:0007669"/>
    <property type="project" value="UniProtKB-KW"/>
</dbReference>
<keyword evidence="3" id="KW-0645">Protease</keyword>
<organism evidence="10 11">
    <name type="scientific">Sinomicrobium oceani</name>
    <dbReference type="NCBI Taxonomy" id="1150368"/>
    <lineage>
        <taxon>Bacteria</taxon>
        <taxon>Pseudomonadati</taxon>
        <taxon>Bacteroidota</taxon>
        <taxon>Flavobacteriia</taxon>
        <taxon>Flavobacteriales</taxon>
        <taxon>Flavobacteriaceae</taxon>
        <taxon>Sinomicrobium</taxon>
    </lineage>
</organism>
<evidence type="ECO:0000256" key="1">
    <source>
        <dbReference type="ARBA" id="ARBA00001947"/>
    </source>
</evidence>
<dbReference type="InterPro" id="IPR000834">
    <property type="entry name" value="Peptidase_M14"/>
</dbReference>
<dbReference type="Proteomes" id="UP000182248">
    <property type="component" value="Unassembled WGS sequence"/>
</dbReference>
<dbReference type="GO" id="GO:0004181">
    <property type="term" value="F:metallocarboxypeptidase activity"/>
    <property type="evidence" value="ECO:0007669"/>
    <property type="project" value="InterPro"/>
</dbReference>
<evidence type="ECO:0000313" key="11">
    <source>
        <dbReference type="Proteomes" id="UP000182248"/>
    </source>
</evidence>
<feature type="chain" id="PRO_5012430675" evidence="8">
    <location>
        <begin position="19"/>
        <end position="516"/>
    </location>
</feature>
<evidence type="ECO:0000256" key="4">
    <source>
        <dbReference type="ARBA" id="ARBA00022801"/>
    </source>
</evidence>
<keyword evidence="6" id="KW-0482">Metalloprotease</keyword>
<dbReference type="SMART" id="SM00631">
    <property type="entry name" value="Zn_pept"/>
    <property type="match status" value="1"/>
</dbReference>
<evidence type="ECO:0000256" key="3">
    <source>
        <dbReference type="ARBA" id="ARBA00022670"/>
    </source>
</evidence>
<evidence type="ECO:0000313" key="10">
    <source>
        <dbReference type="EMBL" id="SFW58689.1"/>
    </source>
</evidence>
<feature type="signal peptide" evidence="8">
    <location>
        <begin position="1"/>
        <end position="18"/>
    </location>
</feature>
<keyword evidence="10" id="KW-0121">Carboxypeptidase</keyword>
<evidence type="ECO:0000256" key="2">
    <source>
        <dbReference type="ARBA" id="ARBA00005988"/>
    </source>
</evidence>
<dbReference type="STRING" id="1150368.SAMN02927921_02505"/>
<comment type="similarity">
    <text evidence="2 7">Belongs to the peptidase M14 family.</text>
</comment>
<feature type="domain" description="Peptidase M14" evidence="9">
    <location>
        <begin position="50"/>
        <end position="340"/>
    </location>
</feature>
<keyword evidence="4" id="KW-0378">Hydrolase</keyword>
<dbReference type="GO" id="GO:0008270">
    <property type="term" value="F:zinc ion binding"/>
    <property type="evidence" value="ECO:0007669"/>
    <property type="project" value="InterPro"/>
</dbReference>
<evidence type="ECO:0000256" key="7">
    <source>
        <dbReference type="PROSITE-ProRule" id="PRU01379"/>
    </source>
</evidence>
<protein>
    <submittedName>
        <fullName evidence="10">Zinc carboxypeptidase</fullName>
    </submittedName>
</protein>
<sequence>MKKLIILILACTGPFCSAQLFNPQSKKITARYFPEMEAEINTPAFLKKRGFTNYTEMMSFLEPLVKQHQKNIRLSYIGKSQKGLSIPLLLISNPNSSAEKIRVWIQAGIHGNEPASTEGVLFLIGQLLENPEYRDLLDRVEIGIIPMANIDGSNKQLRPAANGLDLNRDQTKLMVPESVVLKQAFTDFNAQVALDFHEFRPYRRDYLQMGTFGLTNAYDVMFLYSGNLNVPEPLRKYTEHAFVERTETRLRKKGLTTHAYFTSSDYQGYTVFNQGSVNARSSATSYALANCISTLVEVRGIGLGRTSFKRRTMTTFLIALSYIKTAAENGDAIREVLAASSEQRKDDPAVVKSRRKVLRRPLDFIDLHTEKKTEETVILRDALQSTPLLGRPLPKAYILLPTQEKMAEKLRVLGVTVEMSDKTVEIPVETYRIREYYRAAQKYEGTHRQTVKTTLSPKTITLPEGSFIIYTDQKNIGLAVETLEPEASNSFVSFNLIPTGEGEELPVYRYNSNIKL</sequence>